<reference evidence="5" key="1">
    <citation type="submission" date="2016-10" db="EMBL/GenBank/DDBJ databases">
        <authorList>
            <person name="Varghese N."/>
            <person name="Submissions S."/>
        </authorList>
    </citation>
    <scope>NUCLEOTIDE SEQUENCE [LARGE SCALE GENOMIC DNA]</scope>
    <source>
        <strain evidence="5">Gh-67</strain>
    </source>
</reference>
<keyword evidence="5" id="KW-1185">Reference proteome</keyword>
<dbReference type="PANTHER" id="PTHR43976">
    <property type="entry name" value="SHORT CHAIN DEHYDROGENASE"/>
    <property type="match status" value="1"/>
</dbReference>
<comment type="similarity">
    <text evidence="1 3">Belongs to the short-chain dehydrogenases/reductases (SDR) family.</text>
</comment>
<dbReference type="SUPFAM" id="SSF51735">
    <property type="entry name" value="NAD(P)-binding Rossmann-fold domains"/>
    <property type="match status" value="1"/>
</dbReference>
<dbReference type="InterPro" id="IPR002347">
    <property type="entry name" value="SDR_fam"/>
</dbReference>
<dbReference type="PRINTS" id="PR00081">
    <property type="entry name" value="GDHRDH"/>
</dbReference>
<keyword evidence="2" id="KW-0560">Oxidoreductase</keyword>
<organism evidence="4 5">
    <name type="scientific">Mucilaginibacter gossypii</name>
    <dbReference type="NCBI Taxonomy" id="551996"/>
    <lineage>
        <taxon>Bacteria</taxon>
        <taxon>Pseudomonadati</taxon>
        <taxon>Bacteroidota</taxon>
        <taxon>Sphingobacteriia</taxon>
        <taxon>Sphingobacteriales</taxon>
        <taxon>Sphingobacteriaceae</taxon>
        <taxon>Mucilaginibacter</taxon>
    </lineage>
</organism>
<dbReference type="Pfam" id="PF00106">
    <property type="entry name" value="adh_short"/>
    <property type="match status" value="1"/>
</dbReference>
<dbReference type="Proteomes" id="UP000199705">
    <property type="component" value="Unassembled WGS sequence"/>
</dbReference>
<dbReference type="AlphaFoldDB" id="A0A1G8AIP9"/>
<dbReference type="CDD" id="cd05374">
    <property type="entry name" value="17beta-HSD-like_SDR_c"/>
    <property type="match status" value="1"/>
</dbReference>
<dbReference type="GO" id="GO:0016491">
    <property type="term" value="F:oxidoreductase activity"/>
    <property type="evidence" value="ECO:0007669"/>
    <property type="project" value="UniProtKB-KW"/>
</dbReference>
<dbReference type="InterPro" id="IPR051911">
    <property type="entry name" value="SDR_oxidoreductase"/>
</dbReference>
<evidence type="ECO:0000313" key="4">
    <source>
        <dbReference type="EMBL" id="SDH20759.1"/>
    </source>
</evidence>
<evidence type="ECO:0000256" key="3">
    <source>
        <dbReference type="RuleBase" id="RU000363"/>
    </source>
</evidence>
<dbReference type="Gene3D" id="3.40.50.720">
    <property type="entry name" value="NAD(P)-binding Rossmann-like Domain"/>
    <property type="match status" value="1"/>
</dbReference>
<evidence type="ECO:0000256" key="2">
    <source>
        <dbReference type="ARBA" id="ARBA00023002"/>
    </source>
</evidence>
<accession>A0A1G8AIP9</accession>
<dbReference type="PANTHER" id="PTHR43976:SF16">
    <property type="entry name" value="SHORT-CHAIN DEHYDROGENASE_REDUCTASE FAMILY PROTEIN"/>
    <property type="match status" value="1"/>
</dbReference>
<dbReference type="EMBL" id="FNCG01000007">
    <property type="protein sequence ID" value="SDH20759.1"/>
    <property type="molecule type" value="Genomic_DNA"/>
</dbReference>
<evidence type="ECO:0000256" key="1">
    <source>
        <dbReference type="ARBA" id="ARBA00006484"/>
    </source>
</evidence>
<sequence length="272" mass="29485">MNNTILITGASSGIGKATAKLFQEKGWNVIATMRNPEGETELAGLNNILLAKLDVLDPDAIEKAIEAGIDRFGKIDVVLNNAGYGAFGPLEAFTRDNIIRQFNTNVIGLLDVTRAVLPHFRSHKGGTIINISSIGGKMSFPLGALYHGTKFAVEGISEALSYELEQFGAKIKIVEPGAIATDFAGRSLDFSNDESLTEYQWLVGKINEGMPAFFENASPASLVAEVIYQAATDGTIKLRYTAGDDAKAIIDQRQQSDDDTFIHEIKKQFKLV</sequence>
<evidence type="ECO:0000313" key="5">
    <source>
        <dbReference type="Proteomes" id="UP000199705"/>
    </source>
</evidence>
<dbReference type="PRINTS" id="PR00080">
    <property type="entry name" value="SDRFAMILY"/>
</dbReference>
<dbReference type="STRING" id="551996.SAMN05192573_107210"/>
<protein>
    <submittedName>
        <fullName evidence="4">NADP-dependent 3-hydroxy acid dehydrogenase YdfG</fullName>
    </submittedName>
</protein>
<dbReference type="RefSeq" id="WP_091168939.1">
    <property type="nucleotide sequence ID" value="NZ_FNCG01000007.1"/>
</dbReference>
<proteinExistence type="inferred from homology"/>
<dbReference type="InterPro" id="IPR036291">
    <property type="entry name" value="NAD(P)-bd_dom_sf"/>
</dbReference>
<name>A0A1G8AIP9_9SPHI</name>
<gene>
    <name evidence="4" type="ORF">SAMN05192573_107210</name>
</gene>